<feature type="signal peptide" evidence="9">
    <location>
        <begin position="1"/>
        <end position="32"/>
    </location>
</feature>
<evidence type="ECO:0000313" key="12">
    <source>
        <dbReference type="Proteomes" id="UP001327560"/>
    </source>
</evidence>
<proteinExistence type="inferred from homology"/>
<evidence type="ECO:0000256" key="9">
    <source>
        <dbReference type="SAM" id="SignalP"/>
    </source>
</evidence>
<feature type="chain" id="PRO_5042962970" description="cellulase" evidence="9">
    <location>
        <begin position="33"/>
        <end position="472"/>
    </location>
</feature>
<keyword evidence="12" id="KW-1185">Reference proteome</keyword>
<dbReference type="EMBL" id="CP136895">
    <property type="protein sequence ID" value="WOL10081.1"/>
    <property type="molecule type" value="Genomic_DNA"/>
</dbReference>
<keyword evidence="9" id="KW-0732">Signal</keyword>
<evidence type="ECO:0000259" key="10">
    <source>
        <dbReference type="Pfam" id="PF00759"/>
    </source>
</evidence>
<evidence type="ECO:0000256" key="6">
    <source>
        <dbReference type="ARBA" id="ARBA00023277"/>
    </source>
</evidence>
<dbReference type="GO" id="GO:0008810">
    <property type="term" value="F:cellulase activity"/>
    <property type="evidence" value="ECO:0007669"/>
    <property type="project" value="UniProtKB-EC"/>
</dbReference>
<dbReference type="Gene3D" id="1.50.10.10">
    <property type="match status" value="1"/>
</dbReference>
<dbReference type="AlphaFoldDB" id="A0AAQ3QHZ2"/>
<comment type="catalytic activity">
    <reaction evidence="1">
        <text>Endohydrolysis of (1-&gt;4)-beta-D-glucosidic linkages in cellulose, lichenin and cereal beta-D-glucans.</text>
        <dbReference type="EC" id="3.2.1.4"/>
    </reaction>
</comment>
<dbReference type="Pfam" id="PF00759">
    <property type="entry name" value="Glyco_hydro_9"/>
    <property type="match status" value="1"/>
</dbReference>
<keyword evidence="8" id="KW-0624">Polysaccharide degradation</keyword>
<accession>A0AAQ3QHZ2</accession>
<protein>
    <recommendedName>
        <fullName evidence="3">cellulase</fullName>
        <ecNumber evidence="3">3.2.1.4</ecNumber>
    </recommendedName>
</protein>
<evidence type="ECO:0000256" key="2">
    <source>
        <dbReference type="ARBA" id="ARBA00007072"/>
    </source>
</evidence>
<name>A0AAQ3QHZ2_9LILI</name>
<gene>
    <name evidence="11" type="ORF">Cni_G18835</name>
</gene>
<evidence type="ECO:0000256" key="3">
    <source>
        <dbReference type="ARBA" id="ARBA00012601"/>
    </source>
</evidence>
<dbReference type="GO" id="GO:0030245">
    <property type="term" value="P:cellulose catabolic process"/>
    <property type="evidence" value="ECO:0007669"/>
    <property type="project" value="UniProtKB-KW"/>
</dbReference>
<evidence type="ECO:0000256" key="1">
    <source>
        <dbReference type="ARBA" id="ARBA00000966"/>
    </source>
</evidence>
<dbReference type="EC" id="3.2.1.4" evidence="3"/>
<dbReference type="InterPro" id="IPR008928">
    <property type="entry name" value="6-hairpin_glycosidase_sf"/>
</dbReference>
<dbReference type="InterPro" id="IPR012341">
    <property type="entry name" value="6hp_glycosidase-like_sf"/>
</dbReference>
<evidence type="ECO:0000256" key="8">
    <source>
        <dbReference type="ARBA" id="ARBA00023326"/>
    </source>
</evidence>
<dbReference type="PANTHER" id="PTHR22298">
    <property type="entry name" value="ENDO-1,4-BETA-GLUCANASE"/>
    <property type="match status" value="1"/>
</dbReference>
<evidence type="ECO:0000313" key="11">
    <source>
        <dbReference type="EMBL" id="WOL10081.1"/>
    </source>
</evidence>
<evidence type="ECO:0000256" key="4">
    <source>
        <dbReference type="ARBA" id="ARBA00022801"/>
    </source>
</evidence>
<organism evidence="11 12">
    <name type="scientific">Canna indica</name>
    <name type="common">Indian-shot</name>
    <dbReference type="NCBI Taxonomy" id="4628"/>
    <lineage>
        <taxon>Eukaryota</taxon>
        <taxon>Viridiplantae</taxon>
        <taxon>Streptophyta</taxon>
        <taxon>Embryophyta</taxon>
        <taxon>Tracheophyta</taxon>
        <taxon>Spermatophyta</taxon>
        <taxon>Magnoliopsida</taxon>
        <taxon>Liliopsida</taxon>
        <taxon>Zingiberales</taxon>
        <taxon>Cannaceae</taxon>
        <taxon>Canna</taxon>
    </lineage>
</organism>
<sequence length="472" mass="52890">MAAFKSTVVFYSALLLCTATMVAVMMPSGSEAFNRGDYAEALSKSIMFFEGQRSGKLPSSQRIRWRKDSALNDGRDVGVDLTGGYYDAGDNVKFGFPMAFTATMLAWSIIEFGEFYSVQEMYQARVALLWNTDYLMKATAQIPNRMFVQVGDPNTDHSCWERPEDMDTPRNTYEINPSRPGSEVAAETAAALAAASIVFRSSRADQANQLLDRAKAYRGSYDSVGKPVCPFYCSHGYDDELVWGAAWLNKATNSRQYDQYIARGLETIRVQDDNIYDTEFGWDDKHAGYYILLLQNNQDLMYERMVSGGLLFKSNGANMQSVTSLSFLLMVYARYLWKVNGNVQCGNKQFPASRLYDLARSQVDYIMGNNPMGMSYMVGYGNKWPRSIHHRGASLPSMDSHSQRISCAEGWNYFNGDPGKWNPNWLIGAVVGGPNDGSDHFDDSFHESAQTEPMTYINAPLTGLLAYFSKNS</sequence>
<reference evidence="11 12" key="1">
    <citation type="submission" date="2023-10" db="EMBL/GenBank/DDBJ databases">
        <title>Chromosome-scale genome assembly provides insights into flower coloration mechanisms of Canna indica.</title>
        <authorList>
            <person name="Li C."/>
        </authorList>
    </citation>
    <scope>NUCLEOTIDE SEQUENCE [LARGE SCALE GENOMIC DNA]</scope>
    <source>
        <tissue evidence="11">Flower</tissue>
    </source>
</reference>
<dbReference type="SUPFAM" id="SSF48208">
    <property type="entry name" value="Six-hairpin glycosidases"/>
    <property type="match status" value="1"/>
</dbReference>
<keyword evidence="4" id="KW-0378">Hydrolase</keyword>
<comment type="similarity">
    <text evidence="2">Belongs to the glycosyl hydrolase 9 (cellulase E) family.</text>
</comment>
<keyword evidence="6" id="KW-0119">Carbohydrate metabolism</keyword>
<dbReference type="Proteomes" id="UP001327560">
    <property type="component" value="Chromosome 6"/>
</dbReference>
<evidence type="ECO:0000256" key="7">
    <source>
        <dbReference type="ARBA" id="ARBA00023295"/>
    </source>
</evidence>
<keyword evidence="7" id="KW-0326">Glycosidase</keyword>
<keyword evidence="5" id="KW-0136">Cellulose degradation</keyword>
<feature type="domain" description="Glycoside hydrolase family 9" evidence="10">
    <location>
        <begin position="38"/>
        <end position="465"/>
    </location>
</feature>
<evidence type="ECO:0000256" key="5">
    <source>
        <dbReference type="ARBA" id="ARBA00023001"/>
    </source>
</evidence>
<dbReference type="InterPro" id="IPR001701">
    <property type="entry name" value="Glyco_hydro_9"/>
</dbReference>